<comment type="caution">
    <text evidence="1">The sequence shown here is derived from an EMBL/GenBank/DDBJ whole genome shotgun (WGS) entry which is preliminary data.</text>
</comment>
<evidence type="ECO:0000313" key="2">
    <source>
        <dbReference type="Proteomes" id="UP000092993"/>
    </source>
</evidence>
<dbReference type="EMBL" id="LUGG01000009">
    <property type="protein sequence ID" value="OBZ72421.1"/>
    <property type="molecule type" value="Genomic_DNA"/>
</dbReference>
<accession>A0A1C7M679</accession>
<dbReference type="Proteomes" id="UP000092993">
    <property type="component" value="Unassembled WGS sequence"/>
</dbReference>
<reference evidence="1 2" key="1">
    <citation type="submission" date="2016-03" db="EMBL/GenBank/DDBJ databases">
        <title>Whole genome sequencing of Grifola frondosa 9006-11.</title>
        <authorList>
            <person name="Min B."/>
            <person name="Park H."/>
            <person name="Kim J.-G."/>
            <person name="Cho H."/>
            <person name="Oh Y.-L."/>
            <person name="Kong W.-S."/>
            <person name="Choi I.-G."/>
        </authorList>
    </citation>
    <scope>NUCLEOTIDE SEQUENCE [LARGE SCALE GENOMIC DNA]</scope>
    <source>
        <strain evidence="1 2">9006-11</strain>
    </source>
</reference>
<organism evidence="1 2">
    <name type="scientific">Grifola frondosa</name>
    <name type="common">Maitake</name>
    <name type="synonym">Polyporus frondosus</name>
    <dbReference type="NCBI Taxonomy" id="5627"/>
    <lineage>
        <taxon>Eukaryota</taxon>
        <taxon>Fungi</taxon>
        <taxon>Dikarya</taxon>
        <taxon>Basidiomycota</taxon>
        <taxon>Agaricomycotina</taxon>
        <taxon>Agaricomycetes</taxon>
        <taxon>Polyporales</taxon>
        <taxon>Grifolaceae</taxon>
        <taxon>Grifola</taxon>
    </lineage>
</organism>
<protein>
    <submittedName>
        <fullName evidence="1">Uncharacterized protein</fullName>
    </submittedName>
</protein>
<evidence type="ECO:0000313" key="1">
    <source>
        <dbReference type="EMBL" id="OBZ72421.1"/>
    </source>
</evidence>
<dbReference type="AlphaFoldDB" id="A0A1C7M679"/>
<sequence length="98" mass="10900">MQHPHPLSRSWLPRGHCLSPFAPKHSAAPGPDIFPCHFQLPSGTDLGISDSLSLLVAASYTTPRLHDYPAAESRTFNLGPMDASLPEYFVETNWSNWR</sequence>
<keyword evidence="2" id="KW-1185">Reference proteome</keyword>
<name>A0A1C7M679_GRIFR</name>
<proteinExistence type="predicted"/>
<gene>
    <name evidence="1" type="ORF">A0H81_07565</name>
</gene>